<evidence type="ECO:0000313" key="2">
    <source>
        <dbReference type="EMBL" id="AEW24016.1"/>
    </source>
</evidence>
<dbReference type="Pfam" id="PF00931">
    <property type="entry name" value="NB-ARC"/>
    <property type="match status" value="1"/>
</dbReference>
<dbReference type="InterPro" id="IPR002182">
    <property type="entry name" value="NB-ARC"/>
</dbReference>
<reference evidence="2" key="1">
    <citation type="submission" date="2011-10" db="EMBL/GenBank/DDBJ databases">
        <title>Identification and analysis of resistance gene analogs (RGAs) diversity in Rubus spp. Colombian germplasm.</title>
        <authorList>
            <person name="Afanador-Kafuri L."/>
            <person name="Alvarez E."/>
            <person name="Mejia J.F."/>
            <person name="Gonzalez A."/>
        </authorList>
    </citation>
    <scope>NUCLEOTIDE SEQUENCE</scope>
    <source>
        <tissue evidence="2">Leaf</tissue>
    </source>
</reference>
<dbReference type="Gene3D" id="1.10.8.430">
    <property type="entry name" value="Helical domain of apoptotic protease-activating factors"/>
    <property type="match status" value="1"/>
</dbReference>
<dbReference type="InterPro" id="IPR027417">
    <property type="entry name" value="P-loop_NTPase"/>
</dbReference>
<protein>
    <submittedName>
        <fullName evidence="2">Putative NBS disease resistance protein</fullName>
    </submittedName>
</protein>
<dbReference type="SUPFAM" id="SSF52540">
    <property type="entry name" value="P-loop containing nucleoside triphosphate hydrolases"/>
    <property type="match status" value="1"/>
</dbReference>
<name>K4EWQ2_9ROSA</name>
<dbReference type="EMBL" id="JN990353">
    <property type="protein sequence ID" value="AEW24016.1"/>
    <property type="molecule type" value="Genomic_DNA"/>
</dbReference>
<feature type="non-terminal residue" evidence="2">
    <location>
        <position position="177"/>
    </location>
</feature>
<dbReference type="Gene3D" id="3.40.50.300">
    <property type="entry name" value="P-loop containing nucleotide triphosphate hydrolases"/>
    <property type="match status" value="1"/>
</dbReference>
<organism evidence="2">
    <name type="scientific">Rubus sp. LAK-2011</name>
    <dbReference type="NCBI Taxonomy" id="1111067"/>
    <lineage>
        <taxon>Eukaryota</taxon>
        <taxon>Viridiplantae</taxon>
        <taxon>Streptophyta</taxon>
        <taxon>Embryophyta</taxon>
        <taxon>Tracheophyta</taxon>
        <taxon>Spermatophyta</taxon>
        <taxon>Magnoliopsida</taxon>
        <taxon>eudicotyledons</taxon>
        <taxon>Gunneridae</taxon>
        <taxon>Pentapetalae</taxon>
        <taxon>rosids</taxon>
        <taxon>fabids</taxon>
        <taxon>Rosales</taxon>
        <taxon>Rosaceae</taxon>
        <taxon>Rosoideae</taxon>
        <taxon>Rosoideae incertae sedis</taxon>
        <taxon>Rubus</taxon>
    </lineage>
</organism>
<accession>K4EWQ2</accession>
<dbReference type="PRINTS" id="PR00364">
    <property type="entry name" value="DISEASERSIST"/>
</dbReference>
<proteinExistence type="predicted"/>
<dbReference type="GO" id="GO:0043531">
    <property type="term" value="F:ADP binding"/>
    <property type="evidence" value="ECO:0007669"/>
    <property type="project" value="InterPro"/>
</dbReference>
<evidence type="ECO:0000259" key="1">
    <source>
        <dbReference type="Pfam" id="PF00931"/>
    </source>
</evidence>
<feature type="non-terminal residue" evidence="2">
    <location>
        <position position="1"/>
    </location>
</feature>
<sequence>GGVGNTTLTKAVFNTKHSKFDCSAFVGEVRDVCSRVSNGMVFLQNDLCKKLQLDSHANIQNDFMGKDLFGKRLRHKKVLIVLDDVVNKEQIDCLAAEGWLGRGSRVIITTRDKHTLTLCGVPEDKTYEVEKLTDNEAIQLFCQRAFKENQNHAPPDEYKHLSNNFVKYAGGLPLALI</sequence>
<dbReference type="InterPro" id="IPR044974">
    <property type="entry name" value="Disease_R_plants"/>
</dbReference>
<feature type="domain" description="NB-ARC" evidence="1">
    <location>
        <begin position="1"/>
        <end position="149"/>
    </location>
</feature>
<dbReference type="PANTHER" id="PTHR11017:SF559">
    <property type="entry name" value="DISEASE RESISTANCE PROTEIN CHL1"/>
    <property type="match status" value="1"/>
</dbReference>
<dbReference type="AlphaFoldDB" id="K4EWQ2"/>
<dbReference type="GO" id="GO:0006952">
    <property type="term" value="P:defense response"/>
    <property type="evidence" value="ECO:0007669"/>
    <property type="project" value="InterPro"/>
</dbReference>
<dbReference type="PANTHER" id="PTHR11017">
    <property type="entry name" value="LEUCINE-RICH REPEAT-CONTAINING PROTEIN"/>
    <property type="match status" value="1"/>
</dbReference>
<dbReference type="InterPro" id="IPR042197">
    <property type="entry name" value="Apaf_helical"/>
</dbReference>